<proteinExistence type="predicted"/>
<evidence type="ECO:0000313" key="1">
    <source>
        <dbReference type="EMBL" id="KAG0725626.1"/>
    </source>
</evidence>
<protein>
    <submittedName>
        <fullName evidence="1">Uncharacterized protein</fullName>
    </submittedName>
</protein>
<gene>
    <name evidence="1" type="ORF">GWK47_038256</name>
</gene>
<dbReference type="EMBL" id="JACEEZ010005446">
    <property type="protein sequence ID" value="KAG0725626.1"/>
    <property type="molecule type" value="Genomic_DNA"/>
</dbReference>
<sequence length="179" mass="20393">MLLATGRRCATARGEVFKPCDWSKLPKQRSDRQRDWLVGFSDHAHALGFGGEGLACTGLSLGSASNGQHQFHVSPFGSKEVDRHDWYKFIVRRPMTGRSKLSIRCLADFVRHRQSLQTQLLEVRGVVHTAVSGQSSFTNYLRMDPNTYHTLLYKIRPYIIKQDTNMRASITPDAWLEDK</sequence>
<dbReference type="AlphaFoldDB" id="A0A8J5CYR8"/>
<accession>A0A8J5CYR8</accession>
<keyword evidence="2" id="KW-1185">Reference proteome</keyword>
<evidence type="ECO:0000313" key="2">
    <source>
        <dbReference type="Proteomes" id="UP000770661"/>
    </source>
</evidence>
<comment type="caution">
    <text evidence="1">The sequence shown here is derived from an EMBL/GenBank/DDBJ whole genome shotgun (WGS) entry which is preliminary data.</text>
</comment>
<organism evidence="1 2">
    <name type="scientific">Chionoecetes opilio</name>
    <name type="common">Atlantic snow crab</name>
    <name type="synonym">Cancer opilio</name>
    <dbReference type="NCBI Taxonomy" id="41210"/>
    <lineage>
        <taxon>Eukaryota</taxon>
        <taxon>Metazoa</taxon>
        <taxon>Ecdysozoa</taxon>
        <taxon>Arthropoda</taxon>
        <taxon>Crustacea</taxon>
        <taxon>Multicrustacea</taxon>
        <taxon>Malacostraca</taxon>
        <taxon>Eumalacostraca</taxon>
        <taxon>Eucarida</taxon>
        <taxon>Decapoda</taxon>
        <taxon>Pleocyemata</taxon>
        <taxon>Brachyura</taxon>
        <taxon>Eubrachyura</taxon>
        <taxon>Majoidea</taxon>
        <taxon>Majidae</taxon>
        <taxon>Chionoecetes</taxon>
    </lineage>
</organism>
<reference evidence="1" key="1">
    <citation type="submission" date="2020-07" db="EMBL/GenBank/DDBJ databases">
        <title>The High-quality genome of the commercially important snow crab, Chionoecetes opilio.</title>
        <authorList>
            <person name="Jeong J.-H."/>
            <person name="Ryu S."/>
        </authorList>
    </citation>
    <scope>NUCLEOTIDE SEQUENCE</scope>
    <source>
        <strain evidence="1">MADBK_172401_WGS</strain>
        <tissue evidence="1">Digestive gland</tissue>
    </source>
</reference>
<dbReference type="Proteomes" id="UP000770661">
    <property type="component" value="Unassembled WGS sequence"/>
</dbReference>
<name>A0A8J5CYR8_CHIOP</name>